<feature type="compositionally biased region" description="Basic and acidic residues" evidence="1">
    <location>
        <begin position="28"/>
        <end position="55"/>
    </location>
</feature>
<dbReference type="WBParaSite" id="maker-uti_cns_0003543-snap-gene-0.5-mRNA-1">
    <property type="protein sequence ID" value="maker-uti_cns_0003543-snap-gene-0.5-mRNA-1"/>
    <property type="gene ID" value="maker-uti_cns_0003543-snap-gene-0.5"/>
</dbReference>
<dbReference type="AlphaFoldDB" id="A0A1I8GXL4"/>
<sequence length="402" mass="44814">MPSKSKVGFVNSDSGSGRGGNNGGIDRNNSRNSEDDSEDERLLAEQRASADKQLQEMDGLDGYEKIGVPGALAQLPAPKAKRQEFDAKAGAKTFEKLPKVTEEIARQTLIEHSPKKCCNGQGHLRTMPITKVENTLAWHYSLESFVESRFTCWSYEPYTGQQFDGRENGRAPGPWDIELHPKEMFADEDREITVPHSASVKPCHHCSQSGRVPCRKCRGKKTVSCSGCSGQGKKMQTQGAVPRKVVCGDCDGHGKKHCPVCQGNGDEQCSTCKGQKRLVITVKMKCEWRRKDVDFIEEKTDMPDELVRNVTGKVIFEEEAESVSPITNFPYRAVNEASRKLISAHDKNFSGQRVIRQRHQLRGVPVTECHYEHDSRLGAFFVYGFENMLYIENPPSGGCSLL</sequence>
<dbReference type="InterPro" id="IPR052789">
    <property type="entry name" value="SSUH2_homolog"/>
</dbReference>
<proteinExistence type="predicted"/>
<evidence type="ECO:0000313" key="2">
    <source>
        <dbReference type="Proteomes" id="UP000095280"/>
    </source>
</evidence>
<dbReference type="GO" id="GO:0051082">
    <property type="term" value="F:unfolded protein binding"/>
    <property type="evidence" value="ECO:0007669"/>
    <property type="project" value="InterPro"/>
</dbReference>
<evidence type="ECO:0000256" key="1">
    <source>
        <dbReference type="SAM" id="MobiDB-lite"/>
    </source>
</evidence>
<accession>A0A1I8GXL4</accession>
<name>A0A1I8GXL4_9PLAT</name>
<dbReference type="GO" id="GO:0031072">
    <property type="term" value="F:heat shock protein binding"/>
    <property type="evidence" value="ECO:0007669"/>
    <property type="project" value="InterPro"/>
</dbReference>
<feature type="region of interest" description="Disordered" evidence="1">
    <location>
        <begin position="1"/>
        <end position="60"/>
    </location>
</feature>
<dbReference type="InterPro" id="IPR001305">
    <property type="entry name" value="HSP_DnaJ_Cys-rich_dom"/>
</dbReference>
<dbReference type="Proteomes" id="UP000095280">
    <property type="component" value="Unplaced"/>
</dbReference>
<keyword evidence="2" id="KW-1185">Reference proteome</keyword>
<dbReference type="CDD" id="cd10719">
    <property type="entry name" value="DnaJ_zf"/>
    <property type="match status" value="1"/>
</dbReference>
<dbReference type="PANTHER" id="PTHR48465">
    <property type="entry name" value="PROTEIN SSUH2 HOMOLOG"/>
    <property type="match status" value="1"/>
</dbReference>
<evidence type="ECO:0000313" key="3">
    <source>
        <dbReference type="WBParaSite" id="maker-uti_cns_0003543-snap-gene-0.5-mRNA-1"/>
    </source>
</evidence>
<organism evidence="2 3">
    <name type="scientific">Macrostomum lignano</name>
    <dbReference type="NCBI Taxonomy" id="282301"/>
    <lineage>
        <taxon>Eukaryota</taxon>
        <taxon>Metazoa</taxon>
        <taxon>Spiralia</taxon>
        <taxon>Lophotrochozoa</taxon>
        <taxon>Platyhelminthes</taxon>
        <taxon>Rhabditophora</taxon>
        <taxon>Macrostomorpha</taxon>
        <taxon>Macrostomida</taxon>
        <taxon>Macrostomidae</taxon>
        <taxon>Macrostomum</taxon>
    </lineage>
</organism>
<reference evidence="3" key="1">
    <citation type="submission" date="2016-11" db="UniProtKB">
        <authorList>
            <consortium name="WormBaseParasite"/>
        </authorList>
    </citation>
    <scope>IDENTIFICATION</scope>
</reference>
<dbReference type="PANTHER" id="PTHR48465:SF1">
    <property type="entry name" value="PROTEIN SSUH2 HOMOLOG"/>
    <property type="match status" value="1"/>
</dbReference>
<protein>
    <submittedName>
        <fullName evidence="3">Protein SSUH2 homolog</fullName>
    </submittedName>
</protein>